<accession>A0A4R7T7Z6</accession>
<dbReference type="AlphaFoldDB" id="A0A4R7T7Z6"/>
<evidence type="ECO:0000313" key="2">
    <source>
        <dbReference type="Proteomes" id="UP000295151"/>
    </source>
</evidence>
<dbReference type="EMBL" id="SOCE01000001">
    <property type="protein sequence ID" value="TDU87268.1"/>
    <property type="molecule type" value="Genomic_DNA"/>
</dbReference>
<dbReference type="Proteomes" id="UP000295151">
    <property type="component" value="Unassembled WGS sequence"/>
</dbReference>
<evidence type="ECO:0000313" key="1">
    <source>
        <dbReference type="EMBL" id="TDU87268.1"/>
    </source>
</evidence>
<organism evidence="1 2">
    <name type="scientific">Kribbella voronezhensis</name>
    <dbReference type="NCBI Taxonomy" id="2512212"/>
    <lineage>
        <taxon>Bacteria</taxon>
        <taxon>Bacillati</taxon>
        <taxon>Actinomycetota</taxon>
        <taxon>Actinomycetes</taxon>
        <taxon>Propionibacteriales</taxon>
        <taxon>Kribbellaceae</taxon>
        <taxon>Kribbella</taxon>
    </lineage>
</organism>
<name>A0A4R7T7Z6_9ACTN</name>
<sequence length="160" mass="16948">MTGVKVSDDRTGDVRLGRIGKGVRVLVALAGIGLLINGSVQASDDAWPFGPMSQYAGSVADDASITYTRITARTDAGTTVDVPLNIEGAGVARAEIEARTGEIVADPAKLQAVADGWAKKHPDKPKYVKLELIRDTTTLVKGRVVGPPKSEVLATWQVRR</sequence>
<keyword evidence="2" id="KW-1185">Reference proteome</keyword>
<dbReference type="OrthoDB" id="4842880at2"/>
<gene>
    <name evidence="1" type="ORF">EV138_0786</name>
</gene>
<proteinExistence type="predicted"/>
<comment type="caution">
    <text evidence="1">The sequence shown here is derived from an EMBL/GenBank/DDBJ whole genome shotgun (WGS) entry which is preliminary data.</text>
</comment>
<protein>
    <submittedName>
        <fullName evidence="1">Uncharacterized protein</fullName>
    </submittedName>
</protein>
<reference evidence="1 2" key="1">
    <citation type="submission" date="2019-03" db="EMBL/GenBank/DDBJ databases">
        <title>Genomic Encyclopedia of Type Strains, Phase III (KMG-III): the genomes of soil and plant-associated and newly described type strains.</title>
        <authorList>
            <person name="Whitman W."/>
        </authorList>
    </citation>
    <scope>NUCLEOTIDE SEQUENCE [LARGE SCALE GENOMIC DNA]</scope>
    <source>
        <strain evidence="1 2">VKM Ac-2575</strain>
    </source>
</reference>